<dbReference type="Gene3D" id="3.40.50.720">
    <property type="entry name" value="NAD(P)-binding Rossmann-like Domain"/>
    <property type="match status" value="1"/>
</dbReference>
<dbReference type="PANTHER" id="PTHR44154:SF1">
    <property type="entry name" value="QUINONE OXIDOREDUCTASE"/>
    <property type="match status" value="1"/>
</dbReference>
<sequence length="100" mass="10611">MFPLTRKKKRKKINGLSSFAQEKVPGDTVLVEGATGGLGSSSVQLAKLYGVSKVLGAASTPEKRAIAESLGADATVDYTQSDWPEQVKQLTDGKGLYIIL</sequence>
<accession>A0A1G8BP95</accession>
<dbReference type="AlphaFoldDB" id="A0A1G8BP95"/>
<evidence type="ECO:0000313" key="4">
    <source>
        <dbReference type="Proteomes" id="UP000199705"/>
    </source>
</evidence>
<dbReference type="InterPro" id="IPR013149">
    <property type="entry name" value="ADH-like_C"/>
</dbReference>
<dbReference type="InterPro" id="IPR051603">
    <property type="entry name" value="Zinc-ADH_QOR/CCCR"/>
</dbReference>
<dbReference type="RefSeq" id="WP_218134442.1">
    <property type="nucleotide sequence ID" value="NZ_FNCG01000009.1"/>
</dbReference>
<dbReference type="Pfam" id="PF00107">
    <property type="entry name" value="ADH_zinc_N"/>
    <property type="match status" value="1"/>
</dbReference>
<evidence type="ECO:0000259" key="2">
    <source>
        <dbReference type="Pfam" id="PF00107"/>
    </source>
</evidence>
<dbReference type="InterPro" id="IPR036291">
    <property type="entry name" value="NAD(P)-bd_dom_sf"/>
</dbReference>
<name>A0A1G8BP95_9SPHI</name>
<keyword evidence="1" id="KW-0521">NADP</keyword>
<evidence type="ECO:0000313" key="3">
    <source>
        <dbReference type="EMBL" id="SDH34961.1"/>
    </source>
</evidence>
<gene>
    <name evidence="3" type="ORF">SAMN05192573_10923</name>
</gene>
<proteinExistence type="predicted"/>
<dbReference type="PANTHER" id="PTHR44154">
    <property type="entry name" value="QUINONE OXIDOREDUCTASE"/>
    <property type="match status" value="1"/>
</dbReference>
<dbReference type="SUPFAM" id="SSF51735">
    <property type="entry name" value="NAD(P)-binding Rossmann-fold domains"/>
    <property type="match status" value="1"/>
</dbReference>
<evidence type="ECO:0000256" key="1">
    <source>
        <dbReference type="ARBA" id="ARBA00022857"/>
    </source>
</evidence>
<dbReference type="STRING" id="551996.SAMN05192573_10923"/>
<dbReference type="Proteomes" id="UP000199705">
    <property type="component" value="Unassembled WGS sequence"/>
</dbReference>
<feature type="domain" description="Alcohol dehydrogenase-like C-terminal" evidence="2">
    <location>
        <begin position="37"/>
        <end position="99"/>
    </location>
</feature>
<dbReference type="EMBL" id="FNCG01000009">
    <property type="protein sequence ID" value="SDH34961.1"/>
    <property type="molecule type" value="Genomic_DNA"/>
</dbReference>
<keyword evidence="4" id="KW-1185">Reference proteome</keyword>
<organism evidence="3 4">
    <name type="scientific">Mucilaginibacter gossypii</name>
    <dbReference type="NCBI Taxonomy" id="551996"/>
    <lineage>
        <taxon>Bacteria</taxon>
        <taxon>Pseudomonadati</taxon>
        <taxon>Bacteroidota</taxon>
        <taxon>Sphingobacteriia</taxon>
        <taxon>Sphingobacteriales</taxon>
        <taxon>Sphingobacteriaceae</taxon>
        <taxon>Mucilaginibacter</taxon>
    </lineage>
</organism>
<protein>
    <submittedName>
        <fullName evidence="3">Zinc-binding dehydrogenase</fullName>
    </submittedName>
</protein>
<reference evidence="4" key="1">
    <citation type="submission" date="2016-10" db="EMBL/GenBank/DDBJ databases">
        <authorList>
            <person name="Varghese N."/>
            <person name="Submissions S."/>
        </authorList>
    </citation>
    <scope>NUCLEOTIDE SEQUENCE [LARGE SCALE GENOMIC DNA]</scope>
    <source>
        <strain evidence="4">Gh-67</strain>
    </source>
</reference>